<organism evidence="6 7">
    <name type="scientific">Arcicella rigui</name>
    <dbReference type="NCBI Taxonomy" id="797020"/>
    <lineage>
        <taxon>Bacteria</taxon>
        <taxon>Pseudomonadati</taxon>
        <taxon>Bacteroidota</taxon>
        <taxon>Cytophagia</taxon>
        <taxon>Cytophagales</taxon>
        <taxon>Flectobacillaceae</taxon>
        <taxon>Arcicella</taxon>
    </lineage>
</organism>
<evidence type="ECO:0000256" key="2">
    <source>
        <dbReference type="ARBA" id="ARBA00013194"/>
    </source>
</evidence>
<dbReference type="Pfam" id="PF00160">
    <property type="entry name" value="Pro_isomerase"/>
    <property type="match status" value="1"/>
</dbReference>
<dbReference type="PROSITE" id="PS00170">
    <property type="entry name" value="CSA_PPIASE_1"/>
    <property type="match status" value="1"/>
</dbReference>
<dbReference type="InterPro" id="IPR002130">
    <property type="entry name" value="Cyclophilin-type_PPIase_dom"/>
</dbReference>
<dbReference type="EMBL" id="JAYFUM010000004">
    <property type="protein sequence ID" value="MEA5138119.1"/>
    <property type="molecule type" value="Genomic_DNA"/>
</dbReference>
<name>A0ABU5Q5N7_9BACT</name>
<accession>A0ABU5Q5N7</accession>
<keyword evidence="3" id="KW-0697">Rotamase</keyword>
<dbReference type="GO" id="GO:0003755">
    <property type="term" value="F:peptidyl-prolyl cis-trans isomerase activity"/>
    <property type="evidence" value="ECO:0007669"/>
    <property type="project" value="UniProtKB-EC"/>
</dbReference>
<sequence length="238" mass="26963">MAQNSKLITKTFILVFLLISTLGASAQRKRKDYLVTIETPFGTMHAVLYDEAIQHKKNFLKLVEDKFYDDLLFHRVIQSFMIQGGDPASKNAKEGIMLGEGDVGYQVPAEITPTLFHKKGALAAARDNNPAKASSGCQFYIVQGKVWDDNTLSKQMARSPQRTYTDEQKNVYKTIGGTPHLDGNYTVFGQVIDNLWVIDSVAKQKTDKNNRPLNDVKMKITCKKMRKKKITKLFSYQF</sequence>
<evidence type="ECO:0000313" key="6">
    <source>
        <dbReference type="EMBL" id="MEA5138119.1"/>
    </source>
</evidence>
<feature type="domain" description="PPIase cyclophilin-type" evidence="5">
    <location>
        <begin position="38"/>
        <end position="218"/>
    </location>
</feature>
<protein>
    <recommendedName>
        <fullName evidence="2">peptidylprolyl isomerase</fullName>
        <ecNumber evidence="2">5.2.1.8</ecNumber>
    </recommendedName>
</protein>
<keyword evidence="7" id="KW-1185">Reference proteome</keyword>
<evidence type="ECO:0000256" key="1">
    <source>
        <dbReference type="ARBA" id="ARBA00007365"/>
    </source>
</evidence>
<dbReference type="InterPro" id="IPR029000">
    <property type="entry name" value="Cyclophilin-like_dom_sf"/>
</dbReference>
<evidence type="ECO:0000256" key="4">
    <source>
        <dbReference type="ARBA" id="ARBA00023235"/>
    </source>
</evidence>
<dbReference type="InterPro" id="IPR020892">
    <property type="entry name" value="Cyclophilin-type_PPIase_CS"/>
</dbReference>
<gene>
    <name evidence="6" type="ORF">VB248_03205</name>
</gene>
<dbReference type="RefSeq" id="WP_323295287.1">
    <property type="nucleotide sequence ID" value="NZ_JAYFUM010000004.1"/>
</dbReference>
<proteinExistence type="inferred from homology"/>
<evidence type="ECO:0000259" key="5">
    <source>
        <dbReference type="PROSITE" id="PS50072"/>
    </source>
</evidence>
<dbReference type="PANTHER" id="PTHR45625">
    <property type="entry name" value="PEPTIDYL-PROLYL CIS-TRANS ISOMERASE-RELATED"/>
    <property type="match status" value="1"/>
</dbReference>
<dbReference type="CDD" id="cd00317">
    <property type="entry name" value="cyclophilin"/>
    <property type="match status" value="1"/>
</dbReference>
<comment type="caution">
    <text evidence="6">The sequence shown here is derived from an EMBL/GenBank/DDBJ whole genome shotgun (WGS) entry which is preliminary data.</text>
</comment>
<dbReference type="PROSITE" id="PS50072">
    <property type="entry name" value="CSA_PPIASE_2"/>
    <property type="match status" value="1"/>
</dbReference>
<evidence type="ECO:0000313" key="7">
    <source>
        <dbReference type="Proteomes" id="UP001302949"/>
    </source>
</evidence>
<dbReference type="Proteomes" id="UP001302949">
    <property type="component" value="Unassembled WGS sequence"/>
</dbReference>
<dbReference type="EC" id="5.2.1.8" evidence="2"/>
<dbReference type="SUPFAM" id="SSF50891">
    <property type="entry name" value="Cyclophilin-like"/>
    <property type="match status" value="1"/>
</dbReference>
<reference evidence="6 7" key="1">
    <citation type="submission" date="2023-12" db="EMBL/GenBank/DDBJ databases">
        <title>Novel species of the genus Arcicella isolated from rivers.</title>
        <authorList>
            <person name="Lu H."/>
        </authorList>
    </citation>
    <scope>NUCLEOTIDE SEQUENCE [LARGE SCALE GENOMIC DNA]</scope>
    <source>
        <strain evidence="6 7">KCTC 23307</strain>
    </source>
</reference>
<dbReference type="InterPro" id="IPR044666">
    <property type="entry name" value="Cyclophilin_A-like"/>
</dbReference>
<dbReference type="PANTHER" id="PTHR45625:SF4">
    <property type="entry name" value="PEPTIDYLPROLYL ISOMERASE DOMAIN AND WD REPEAT-CONTAINING PROTEIN 1"/>
    <property type="match status" value="1"/>
</dbReference>
<keyword evidence="4 6" id="KW-0413">Isomerase</keyword>
<comment type="similarity">
    <text evidence="1">Belongs to the cyclophilin-type PPIase family.</text>
</comment>
<evidence type="ECO:0000256" key="3">
    <source>
        <dbReference type="ARBA" id="ARBA00023110"/>
    </source>
</evidence>
<dbReference type="Gene3D" id="2.40.100.10">
    <property type="entry name" value="Cyclophilin-like"/>
    <property type="match status" value="1"/>
</dbReference>